<keyword evidence="3" id="KW-0597">Phosphoprotein</keyword>
<name>A0ABP7D9M4_9MICC</name>
<dbReference type="InterPro" id="IPR005845">
    <property type="entry name" value="A-D-PHexomutase_a/b/a-II"/>
</dbReference>
<dbReference type="InterPro" id="IPR016055">
    <property type="entry name" value="A-D-PHexomutase_a/b/a-I/II/III"/>
</dbReference>
<keyword evidence="13" id="KW-1185">Reference proteome</keyword>
<evidence type="ECO:0000256" key="4">
    <source>
        <dbReference type="ARBA" id="ARBA00022723"/>
    </source>
</evidence>
<dbReference type="InterPro" id="IPR005841">
    <property type="entry name" value="Alpha-D-phosphohexomutase_SF"/>
</dbReference>
<dbReference type="CDD" id="cd05799">
    <property type="entry name" value="PGM2"/>
    <property type="match status" value="1"/>
</dbReference>
<dbReference type="SUPFAM" id="SSF55957">
    <property type="entry name" value="Phosphoglucomutase, C-terminal domain"/>
    <property type="match status" value="1"/>
</dbReference>
<evidence type="ECO:0000256" key="6">
    <source>
        <dbReference type="ARBA" id="ARBA00023235"/>
    </source>
</evidence>
<evidence type="ECO:0000256" key="2">
    <source>
        <dbReference type="ARBA" id="ARBA00010231"/>
    </source>
</evidence>
<dbReference type="PANTHER" id="PTHR45745">
    <property type="entry name" value="PHOSPHOMANNOMUTASE 45A"/>
    <property type="match status" value="1"/>
</dbReference>
<feature type="domain" description="Alpha-D-phosphohexomutase alpha/beta/alpha" evidence="11">
    <location>
        <begin position="385"/>
        <end position="467"/>
    </location>
</feature>
<evidence type="ECO:0000259" key="9">
    <source>
        <dbReference type="Pfam" id="PF02878"/>
    </source>
</evidence>
<comment type="similarity">
    <text evidence="2 7">Belongs to the phosphohexose mutase family.</text>
</comment>
<feature type="domain" description="Alpha-D-phosphohexomutase C-terminal" evidence="8">
    <location>
        <begin position="540"/>
        <end position="564"/>
    </location>
</feature>
<dbReference type="InterPro" id="IPR005846">
    <property type="entry name" value="A-D-PHexomutase_a/b/a-III"/>
</dbReference>
<dbReference type="InterPro" id="IPR036900">
    <property type="entry name" value="A-D-PHexomutase_C_sf"/>
</dbReference>
<evidence type="ECO:0000313" key="13">
    <source>
        <dbReference type="Proteomes" id="UP001501536"/>
    </source>
</evidence>
<gene>
    <name evidence="12" type="ORF">GCM10022377_13510</name>
</gene>
<comment type="caution">
    <text evidence="12">The sequence shown here is derived from an EMBL/GenBank/DDBJ whole genome shotgun (WGS) entry which is preliminary data.</text>
</comment>
<feature type="domain" description="Alpha-D-phosphohexomutase alpha/beta/alpha" evidence="10">
    <location>
        <begin position="230"/>
        <end position="334"/>
    </location>
</feature>
<protein>
    <submittedName>
        <fullName evidence="12">Phospho-sugar mutase</fullName>
    </submittedName>
</protein>
<dbReference type="SUPFAM" id="SSF53738">
    <property type="entry name" value="Phosphoglucomutase, first 3 domains"/>
    <property type="match status" value="3"/>
</dbReference>
<dbReference type="RefSeq" id="WP_344881911.1">
    <property type="nucleotide sequence ID" value="NZ_BAABCJ010000002.1"/>
</dbReference>
<evidence type="ECO:0000256" key="5">
    <source>
        <dbReference type="ARBA" id="ARBA00022842"/>
    </source>
</evidence>
<evidence type="ECO:0000256" key="1">
    <source>
        <dbReference type="ARBA" id="ARBA00001946"/>
    </source>
</evidence>
<dbReference type="Pfam" id="PF00408">
    <property type="entry name" value="PGM_PMM_IV"/>
    <property type="match status" value="1"/>
</dbReference>
<proteinExistence type="inferred from homology"/>
<comment type="cofactor">
    <cofactor evidence="1">
        <name>Mg(2+)</name>
        <dbReference type="ChEBI" id="CHEBI:18420"/>
    </cofactor>
</comment>
<evidence type="ECO:0000256" key="7">
    <source>
        <dbReference type="RuleBase" id="RU004326"/>
    </source>
</evidence>
<dbReference type="Gene3D" id="3.40.120.10">
    <property type="entry name" value="Alpha-D-Glucose-1,6-Bisphosphate, subunit A, domain 3"/>
    <property type="match status" value="3"/>
</dbReference>
<organism evidence="12 13">
    <name type="scientific">Zhihengliuella alba</name>
    <dbReference type="NCBI Taxonomy" id="547018"/>
    <lineage>
        <taxon>Bacteria</taxon>
        <taxon>Bacillati</taxon>
        <taxon>Actinomycetota</taxon>
        <taxon>Actinomycetes</taxon>
        <taxon>Micrococcales</taxon>
        <taxon>Micrococcaceae</taxon>
        <taxon>Zhihengliuella</taxon>
    </lineage>
</organism>
<keyword evidence="5 7" id="KW-0460">Magnesium</keyword>
<evidence type="ECO:0000256" key="3">
    <source>
        <dbReference type="ARBA" id="ARBA00022553"/>
    </source>
</evidence>
<dbReference type="InterPro" id="IPR005844">
    <property type="entry name" value="A-D-PHexomutase_a/b/a-I"/>
</dbReference>
<evidence type="ECO:0000259" key="11">
    <source>
        <dbReference type="Pfam" id="PF02880"/>
    </source>
</evidence>
<evidence type="ECO:0000313" key="12">
    <source>
        <dbReference type="EMBL" id="GAA3701285.1"/>
    </source>
</evidence>
<dbReference type="InterPro" id="IPR005843">
    <property type="entry name" value="A-D-PHexomutase_C"/>
</dbReference>
<dbReference type="Pfam" id="PF02880">
    <property type="entry name" value="PGM_PMM_III"/>
    <property type="match status" value="1"/>
</dbReference>
<evidence type="ECO:0000259" key="8">
    <source>
        <dbReference type="Pfam" id="PF00408"/>
    </source>
</evidence>
<feature type="domain" description="Alpha-D-phosphohexomutase alpha/beta/alpha" evidence="9">
    <location>
        <begin position="62"/>
        <end position="179"/>
    </location>
</feature>
<evidence type="ECO:0000259" key="10">
    <source>
        <dbReference type="Pfam" id="PF02879"/>
    </source>
</evidence>
<keyword evidence="6" id="KW-0413">Isomerase</keyword>
<dbReference type="Gene3D" id="3.30.310.50">
    <property type="entry name" value="Alpha-D-phosphohexomutase, C-terminal domain"/>
    <property type="match status" value="1"/>
</dbReference>
<sequence length="600" mass="62334">MSTPEDVRPYPPVDLLEEARRWIAEDPDPATAAELTGLVEAAAAGDATARADLEDRFATTLEFGTAGLRAALAAGPNRMNRQVVRRTAAGLAAFLLRTAGGQYTPRAVVGFDGRYNSEVFAEETVAVLTAAGIDASLLPRTLPTPVLARAVRALDAEAGVMVTASHNPPQDNGYKVYLGGRAVDADGRGAQIVAPLDAAIAAGIRYDGALDSIPLAASGWTVRGEELVDRYVRDVVALSPATAANRGERADLGIVLTSMHGVGGDTMQRVFDGAGFTRVSPVAEQAEPDPDFSTVAFPNPEEPGAMDLALARAAEVGADLVIANDPDADRCAAAVPTAVDGGTDWRMLRGDDVGALLGESLAARLGAARLGGARLGGAADAADGPVFANSIVSSRLLGRIAARHGIAHRETLTGFKWIARVPGLAYGYEEALGYCVAPGLVRDKDGISAALLLADLAAGLKAAGRSLLDELDRLALEHGVYATDQLSVRVASLDELGAMMRRLRAEPPRGLAGSEVLTSLDLQTGSAALPPTDALLYLTADDTRVIVRPSGTEPKLKCYLEVVEPVAAPDGLADARGRAAERLARVRTDVASALGVAEQR</sequence>
<dbReference type="InterPro" id="IPR016066">
    <property type="entry name" value="A-D-PHexomutase_CS"/>
</dbReference>
<dbReference type="Proteomes" id="UP001501536">
    <property type="component" value="Unassembled WGS sequence"/>
</dbReference>
<dbReference type="PANTHER" id="PTHR45745:SF1">
    <property type="entry name" value="PHOSPHOGLUCOMUTASE 2B-RELATED"/>
    <property type="match status" value="1"/>
</dbReference>
<dbReference type="Pfam" id="PF02879">
    <property type="entry name" value="PGM_PMM_II"/>
    <property type="match status" value="1"/>
</dbReference>
<dbReference type="PROSITE" id="PS00710">
    <property type="entry name" value="PGM_PMM"/>
    <property type="match status" value="1"/>
</dbReference>
<dbReference type="PRINTS" id="PR00509">
    <property type="entry name" value="PGMPMM"/>
</dbReference>
<dbReference type="Pfam" id="PF02878">
    <property type="entry name" value="PGM_PMM_I"/>
    <property type="match status" value="1"/>
</dbReference>
<keyword evidence="4 7" id="KW-0479">Metal-binding</keyword>
<reference evidence="13" key="1">
    <citation type="journal article" date="2019" name="Int. J. Syst. Evol. Microbiol.">
        <title>The Global Catalogue of Microorganisms (GCM) 10K type strain sequencing project: providing services to taxonomists for standard genome sequencing and annotation.</title>
        <authorList>
            <consortium name="The Broad Institute Genomics Platform"/>
            <consortium name="The Broad Institute Genome Sequencing Center for Infectious Disease"/>
            <person name="Wu L."/>
            <person name="Ma J."/>
        </authorList>
    </citation>
    <scope>NUCLEOTIDE SEQUENCE [LARGE SCALE GENOMIC DNA]</scope>
    <source>
        <strain evidence="13">JCM 16961</strain>
    </source>
</reference>
<dbReference type="EMBL" id="BAABCJ010000002">
    <property type="protein sequence ID" value="GAA3701285.1"/>
    <property type="molecule type" value="Genomic_DNA"/>
</dbReference>
<accession>A0ABP7D9M4</accession>